<dbReference type="InterPro" id="IPR011008">
    <property type="entry name" value="Dimeric_a/b-barrel"/>
</dbReference>
<gene>
    <name evidence="1" type="ORF">HOP12_09680</name>
</gene>
<dbReference type="Pfam" id="PF07237">
    <property type="entry name" value="DUF1428"/>
    <property type="match status" value="1"/>
</dbReference>
<dbReference type="EMBL" id="JABFRW010000120">
    <property type="protein sequence ID" value="NOT34426.1"/>
    <property type="molecule type" value="Genomic_DNA"/>
</dbReference>
<name>A0A849SII8_UNCEI</name>
<dbReference type="SUPFAM" id="SSF54909">
    <property type="entry name" value="Dimeric alpha+beta barrel"/>
    <property type="match status" value="1"/>
</dbReference>
<evidence type="ECO:0000313" key="1">
    <source>
        <dbReference type="EMBL" id="NOT34426.1"/>
    </source>
</evidence>
<proteinExistence type="predicted"/>
<evidence type="ECO:0000313" key="2">
    <source>
        <dbReference type="Proteomes" id="UP000580839"/>
    </source>
</evidence>
<comment type="caution">
    <text evidence="1">The sequence shown here is derived from an EMBL/GenBank/DDBJ whole genome shotgun (WGS) entry which is preliminary data.</text>
</comment>
<dbReference type="AlphaFoldDB" id="A0A849SII8"/>
<dbReference type="InterPro" id="IPR009874">
    <property type="entry name" value="DUF1428"/>
</dbReference>
<dbReference type="PIRSF" id="PIRSF007028">
    <property type="entry name" value="UCP007028"/>
    <property type="match status" value="1"/>
</dbReference>
<organism evidence="1 2">
    <name type="scientific">Eiseniibacteriota bacterium</name>
    <dbReference type="NCBI Taxonomy" id="2212470"/>
    <lineage>
        <taxon>Bacteria</taxon>
        <taxon>Candidatus Eiseniibacteriota</taxon>
    </lineage>
</organism>
<sequence>MPRYVDGFVIPIPKSKLATYRKMAKWGAKTWMKHGALEYFECVGDDLKTPFGLPFPKLAKTKPGETVVFSWIVYKSKAHRDQVNKKVMTEPGMMDMAKSMPFDVKRMSMGGFEVFVEAAAGKRKTAKKAR</sequence>
<dbReference type="Gene3D" id="3.30.70.100">
    <property type="match status" value="1"/>
</dbReference>
<dbReference type="Proteomes" id="UP000580839">
    <property type="component" value="Unassembled WGS sequence"/>
</dbReference>
<accession>A0A849SII8</accession>
<protein>
    <submittedName>
        <fullName evidence="1">DUF1428 domain-containing protein</fullName>
    </submittedName>
</protein>
<reference evidence="1 2" key="1">
    <citation type="submission" date="2020-04" db="EMBL/GenBank/DDBJ databases">
        <title>Metagenomic profiling of ammonia- and methane-oxidizing microorganisms in a Dutch drinking water treatment plant.</title>
        <authorList>
            <person name="Poghosyan L."/>
            <person name="Leucker S."/>
        </authorList>
    </citation>
    <scope>NUCLEOTIDE SEQUENCE [LARGE SCALE GENOMIC DNA]</scope>
    <source>
        <strain evidence="1">S-RSF-IL-03</strain>
    </source>
</reference>